<dbReference type="AlphaFoldDB" id="A0A9X1ZDH3"/>
<dbReference type="RefSeq" id="WP_248951289.1">
    <property type="nucleotide sequence ID" value="NZ_JAKILB010000013.1"/>
</dbReference>
<name>A0A9X1ZDH3_9GAMM</name>
<accession>A0A9X1ZDH3</accession>
<sequence length="85" mass="9831">MLTALQTGERRQSQRSHNSHWELMSAEQKITLYDLHKFGYQLLFVRQLSSSPLAFITQNESLAVIEANGEVDYSPKVQIRQSNKH</sequence>
<dbReference type="Proteomes" id="UP001139293">
    <property type="component" value="Unassembled WGS sequence"/>
</dbReference>
<gene>
    <name evidence="2" type="ORF">L2740_17065</name>
</gene>
<comment type="caution">
    <text evidence="2">The sequence shown here is derived from an EMBL/GenBank/DDBJ whole genome shotgun (WGS) entry which is preliminary data.</text>
</comment>
<keyword evidence="3" id="KW-1185">Reference proteome</keyword>
<evidence type="ECO:0000256" key="1">
    <source>
        <dbReference type="SAM" id="MobiDB-lite"/>
    </source>
</evidence>
<evidence type="ECO:0000313" key="2">
    <source>
        <dbReference type="EMBL" id="MCL1140249.1"/>
    </source>
</evidence>
<evidence type="ECO:0000313" key="3">
    <source>
        <dbReference type="Proteomes" id="UP001139293"/>
    </source>
</evidence>
<reference evidence="2" key="1">
    <citation type="submission" date="2022-01" db="EMBL/GenBank/DDBJ databases">
        <title>Whole genome-based taxonomy of the Shewanellaceae.</title>
        <authorList>
            <person name="Martin-Rodriguez A.J."/>
        </authorList>
    </citation>
    <scope>NUCLEOTIDE SEQUENCE</scope>
    <source>
        <strain evidence="2">KCTC 23973</strain>
    </source>
</reference>
<protein>
    <submittedName>
        <fullName evidence="2">Uncharacterized protein</fullName>
    </submittedName>
</protein>
<organism evidence="2 3">
    <name type="scientific">Shewanella pneumatophori</name>
    <dbReference type="NCBI Taxonomy" id="314092"/>
    <lineage>
        <taxon>Bacteria</taxon>
        <taxon>Pseudomonadati</taxon>
        <taxon>Pseudomonadota</taxon>
        <taxon>Gammaproteobacteria</taxon>
        <taxon>Alteromonadales</taxon>
        <taxon>Shewanellaceae</taxon>
        <taxon>Shewanella</taxon>
    </lineage>
</organism>
<feature type="region of interest" description="Disordered" evidence="1">
    <location>
        <begin position="1"/>
        <end position="20"/>
    </location>
</feature>
<dbReference type="EMBL" id="JAKILB010000013">
    <property type="protein sequence ID" value="MCL1140249.1"/>
    <property type="molecule type" value="Genomic_DNA"/>
</dbReference>
<proteinExistence type="predicted"/>